<dbReference type="RefSeq" id="WP_105216225.1">
    <property type="nucleotide sequence ID" value="NZ_CP027062.1"/>
</dbReference>
<evidence type="ECO:0000313" key="3">
    <source>
        <dbReference type="Proteomes" id="UP000238442"/>
    </source>
</evidence>
<keyword evidence="3" id="KW-1185">Reference proteome</keyword>
<accession>A0A2S0HWR0</accession>
<dbReference type="Pfam" id="PF02955">
    <property type="entry name" value="GSH-S_ATP"/>
    <property type="match status" value="1"/>
</dbReference>
<dbReference type="InterPro" id="IPR053191">
    <property type="entry name" value="DcsG_Biosynth_Enzyme"/>
</dbReference>
<dbReference type="Gene3D" id="3.30.1490.20">
    <property type="entry name" value="ATP-grasp fold, A domain"/>
    <property type="match status" value="1"/>
</dbReference>
<evidence type="ECO:0000259" key="1">
    <source>
        <dbReference type="Pfam" id="PF02955"/>
    </source>
</evidence>
<dbReference type="Gene3D" id="3.30.470.20">
    <property type="entry name" value="ATP-grasp fold, B domain"/>
    <property type="match status" value="1"/>
</dbReference>
<organism evidence="2 3">
    <name type="scientific">Pukyongia salina</name>
    <dbReference type="NCBI Taxonomy" id="2094025"/>
    <lineage>
        <taxon>Bacteria</taxon>
        <taxon>Pseudomonadati</taxon>
        <taxon>Bacteroidota</taxon>
        <taxon>Flavobacteriia</taxon>
        <taxon>Flavobacteriales</taxon>
        <taxon>Flavobacteriaceae</taxon>
        <taxon>Pukyongia</taxon>
    </lineage>
</organism>
<dbReference type="PANTHER" id="PTHR39217:SF1">
    <property type="entry name" value="GLUTATHIONE SYNTHETASE"/>
    <property type="match status" value="1"/>
</dbReference>
<proteinExistence type="predicted"/>
<dbReference type="Gene3D" id="3.40.50.20">
    <property type="match status" value="1"/>
</dbReference>
<dbReference type="GO" id="GO:0004363">
    <property type="term" value="F:glutathione synthase activity"/>
    <property type="evidence" value="ECO:0007669"/>
    <property type="project" value="InterPro"/>
</dbReference>
<dbReference type="KEGG" id="aue:C5O00_07265"/>
<dbReference type="EMBL" id="CP027062">
    <property type="protein sequence ID" value="AVI50984.1"/>
    <property type="molecule type" value="Genomic_DNA"/>
</dbReference>
<reference evidence="2 3" key="1">
    <citation type="submission" date="2018-02" db="EMBL/GenBank/DDBJ databases">
        <title>Genomic analysis of the strain RR4-38 isolated from a seawater recirculating aquaculture system.</title>
        <authorList>
            <person name="Kim Y.-S."/>
            <person name="Jang Y.H."/>
            <person name="Kim K.-H."/>
        </authorList>
    </citation>
    <scope>NUCLEOTIDE SEQUENCE [LARGE SCALE GENOMIC DNA]</scope>
    <source>
        <strain evidence="2 3">RR4-38</strain>
    </source>
</reference>
<name>A0A2S0HWR0_9FLAO</name>
<feature type="domain" description="Prokaryotic glutathione synthetase ATP-binding" evidence="1">
    <location>
        <begin position="137"/>
        <end position="241"/>
    </location>
</feature>
<dbReference type="OrthoDB" id="3373978at2"/>
<evidence type="ECO:0000313" key="2">
    <source>
        <dbReference type="EMBL" id="AVI50984.1"/>
    </source>
</evidence>
<dbReference type="AlphaFoldDB" id="A0A2S0HWR0"/>
<dbReference type="InterPro" id="IPR013815">
    <property type="entry name" value="ATP_grasp_subdomain_1"/>
</dbReference>
<gene>
    <name evidence="2" type="ORF">C5O00_07265</name>
</gene>
<dbReference type="GO" id="GO:0005524">
    <property type="term" value="F:ATP binding"/>
    <property type="evidence" value="ECO:0007669"/>
    <property type="project" value="InterPro"/>
</dbReference>
<dbReference type="InterPro" id="IPR004218">
    <property type="entry name" value="GSHS_ATP-bd"/>
</dbReference>
<sequence length="298" mass="34211">MVDITVLTDQRYHEPEVITPYIQNILDEYDLLKNALEEMGFSVARINWDNPDYDWAGTKAVVFRTVWDYFERYDEFQKWLSEVSRQTKLINPLSLIQWNIDKHYLLDLQRKGIDIVPTDFIDKGTLRSLSLVCETNNWKDVVIKPAISGAAFHTYKITNDKMSSSETLFSSLVAERDMLVQEYLPTITTRGEASLMVFNGKFTHAILKKAKAGDFRVQDDFGGTVHPYEPTAPEIAFAEAVFAACDILPAYGRADIVWDEDGNHLLSELEIIEPELWMRNHPPSAKHFAEGIKRMLLS</sequence>
<dbReference type="PANTHER" id="PTHR39217">
    <property type="match status" value="1"/>
</dbReference>
<dbReference type="SUPFAM" id="SSF56059">
    <property type="entry name" value="Glutathione synthetase ATP-binding domain-like"/>
    <property type="match status" value="1"/>
</dbReference>
<dbReference type="Proteomes" id="UP000238442">
    <property type="component" value="Chromosome"/>
</dbReference>
<protein>
    <recommendedName>
        <fullName evidence="1">Prokaryotic glutathione synthetase ATP-binding domain-containing protein</fullName>
    </recommendedName>
</protein>